<evidence type="ECO:0000313" key="3">
    <source>
        <dbReference type="Proteomes" id="UP000430345"/>
    </source>
</evidence>
<evidence type="ECO:0000259" key="1">
    <source>
        <dbReference type="Pfam" id="PF03358"/>
    </source>
</evidence>
<dbReference type="Gene3D" id="3.40.50.360">
    <property type="match status" value="1"/>
</dbReference>
<name>A0A6I1MPQ9_9CLOT</name>
<dbReference type="InterPro" id="IPR029039">
    <property type="entry name" value="Flavoprotein-like_sf"/>
</dbReference>
<dbReference type="InterPro" id="IPR005025">
    <property type="entry name" value="FMN_Rdtase-like_dom"/>
</dbReference>
<accession>A0A6I1MPQ9</accession>
<comment type="caution">
    <text evidence="2">The sequence shown here is derived from an EMBL/GenBank/DDBJ whole genome shotgun (WGS) entry which is preliminary data.</text>
</comment>
<evidence type="ECO:0000313" key="2">
    <source>
        <dbReference type="EMBL" id="MPQ44458.1"/>
    </source>
</evidence>
<feature type="domain" description="NADPH-dependent FMN reductase-like" evidence="1">
    <location>
        <begin position="1"/>
        <end position="151"/>
    </location>
</feature>
<dbReference type="OrthoDB" id="3789967at2"/>
<dbReference type="SUPFAM" id="SSF52218">
    <property type="entry name" value="Flavoproteins"/>
    <property type="match status" value="1"/>
</dbReference>
<protein>
    <submittedName>
        <fullName evidence="2">Flavin reductase</fullName>
    </submittedName>
</protein>
<reference evidence="2 3" key="1">
    <citation type="submission" date="2019-10" db="EMBL/GenBank/DDBJ databases">
        <title>The Genome Sequence of Clostridium tarantellae Isolated from Fish Brain.</title>
        <authorList>
            <person name="Bano L."/>
            <person name="Kiel M."/>
            <person name="Sales G."/>
            <person name="Doxey A.C."/>
            <person name="Mansfield M.J."/>
            <person name="Schiavone M."/>
            <person name="Rossetto O."/>
            <person name="Pirazzini M."/>
            <person name="Dobrindt U."/>
            <person name="Montecucco C."/>
        </authorList>
    </citation>
    <scope>NUCLEOTIDE SEQUENCE [LARGE SCALE GENOMIC DNA]</scope>
    <source>
        <strain evidence="2 3">DSM 3997</strain>
    </source>
</reference>
<dbReference type="EMBL" id="WHJC01000219">
    <property type="protein sequence ID" value="MPQ44458.1"/>
    <property type="molecule type" value="Genomic_DNA"/>
</dbReference>
<dbReference type="PANTHER" id="PTHR43741:SF4">
    <property type="entry name" value="FMN-DEPENDENT NADH:QUINONE OXIDOREDUCTASE"/>
    <property type="match status" value="1"/>
</dbReference>
<dbReference type="AlphaFoldDB" id="A0A6I1MPQ9"/>
<organism evidence="2 3">
    <name type="scientific">Clostridium tarantellae</name>
    <dbReference type="NCBI Taxonomy" id="39493"/>
    <lineage>
        <taxon>Bacteria</taxon>
        <taxon>Bacillati</taxon>
        <taxon>Bacillota</taxon>
        <taxon>Clostridia</taxon>
        <taxon>Eubacteriales</taxon>
        <taxon>Clostridiaceae</taxon>
        <taxon>Clostridium</taxon>
    </lineage>
</organism>
<dbReference type="GO" id="GO:0016491">
    <property type="term" value="F:oxidoreductase activity"/>
    <property type="evidence" value="ECO:0007669"/>
    <property type="project" value="InterPro"/>
</dbReference>
<dbReference type="RefSeq" id="WP_152890946.1">
    <property type="nucleotide sequence ID" value="NZ_WHJC01000219.1"/>
</dbReference>
<dbReference type="InterPro" id="IPR050104">
    <property type="entry name" value="FMN-dep_NADH:Q_OxRdtase_AzoR1"/>
</dbReference>
<keyword evidence="3" id="KW-1185">Reference proteome</keyword>
<gene>
    <name evidence="2" type="ORF">GBZ86_11905</name>
</gene>
<dbReference type="Pfam" id="PF03358">
    <property type="entry name" value="FMN_red"/>
    <property type="match status" value="1"/>
</dbReference>
<dbReference type="PANTHER" id="PTHR43741">
    <property type="entry name" value="FMN-DEPENDENT NADH-AZOREDUCTASE 1"/>
    <property type="match status" value="1"/>
</dbReference>
<sequence length="233" mass="27178">MKITVIYGTMKKGNTYGLAQKFLKELDNDKNKVTEIFLPRDMPNFCRGCLQCLKDKKKCLDYEYVNKALKAMEESDLIIFASPVYVYHVTGGMKNFLDHFAFQWMIHKPNESMFKKQVLILTTAAGAGTKSTIKDISDSMKFWGVSRINKYGVNIRAENLNIIDKKRMINIENDIKKICNKIKNLNGKVKSTLKIKFMFTGIRLMHKKLNISEGDREYWIEKGWLNKKRPWNN</sequence>
<proteinExistence type="predicted"/>
<dbReference type="Proteomes" id="UP000430345">
    <property type="component" value="Unassembled WGS sequence"/>
</dbReference>